<name>A0A2Z6QRS2_9GLOM</name>
<evidence type="ECO:0000313" key="1">
    <source>
        <dbReference type="EMBL" id="GBB87764.1"/>
    </source>
</evidence>
<dbReference type="Proteomes" id="UP000247702">
    <property type="component" value="Unassembled WGS sequence"/>
</dbReference>
<dbReference type="EMBL" id="BLAL01000297">
    <property type="protein sequence ID" value="GET01178.1"/>
    <property type="molecule type" value="Genomic_DNA"/>
</dbReference>
<keyword evidence="3" id="KW-1185">Reference proteome</keyword>
<reference evidence="2" key="2">
    <citation type="submission" date="2019-10" db="EMBL/GenBank/DDBJ databases">
        <title>Conservation and host-specific expression of non-tandemly repeated heterogenous ribosome RNA gene in arbuscular mycorrhizal fungi.</title>
        <authorList>
            <person name="Maeda T."/>
            <person name="Kobayashi Y."/>
            <person name="Nakagawa T."/>
            <person name="Ezawa T."/>
            <person name="Yamaguchi K."/>
            <person name="Bino T."/>
            <person name="Nishimoto Y."/>
            <person name="Shigenobu S."/>
            <person name="Kawaguchi M."/>
        </authorList>
    </citation>
    <scope>NUCLEOTIDE SEQUENCE</scope>
    <source>
        <strain evidence="2">HR1</strain>
    </source>
</reference>
<protein>
    <recommendedName>
        <fullName evidence="4">F-box domain-containing protein</fullName>
    </recommendedName>
</protein>
<comment type="caution">
    <text evidence="1">The sequence shown here is derived from an EMBL/GenBank/DDBJ whole genome shotgun (WGS) entry which is preliminary data.</text>
</comment>
<accession>A0A2Z6QRS2</accession>
<proteinExistence type="predicted"/>
<reference evidence="1 3" key="1">
    <citation type="submission" date="2017-11" db="EMBL/GenBank/DDBJ databases">
        <title>The genome of Rhizophagus clarus HR1 reveals common genetic basis of auxotrophy among arbuscular mycorrhizal fungi.</title>
        <authorList>
            <person name="Kobayashi Y."/>
        </authorList>
    </citation>
    <scope>NUCLEOTIDE SEQUENCE [LARGE SCALE GENOMIC DNA]</scope>
    <source>
        <strain evidence="1 3">HR1</strain>
    </source>
</reference>
<gene>
    <name evidence="2" type="ORF">RCL2_002759900</name>
    <name evidence="1" type="ORF">RclHR1_14260005</name>
</gene>
<dbReference type="Proteomes" id="UP000615446">
    <property type="component" value="Unassembled WGS sequence"/>
</dbReference>
<dbReference type="AlphaFoldDB" id="A0A2Z6QRS2"/>
<evidence type="ECO:0000313" key="2">
    <source>
        <dbReference type="EMBL" id="GET01178.1"/>
    </source>
</evidence>
<dbReference type="OrthoDB" id="2313079at2759"/>
<dbReference type="EMBL" id="BEXD01000476">
    <property type="protein sequence ID" value="GBB87764.1"/>
    <property type="molecule type" value="Genomic_DNA"/>
</dbReference>
<organism evidence="1 3">
    <name type="scientific">Rhizophagus clarus</name>
    <dbReference type="NCBI Taxonomy" id="94130"/>
    <lineage>
        <taxon>Eukaryota</taxon>
        <taxon>Fungi</taxon>
        <taxon>Fungi incertae sedis</taxon>
        <taxon>Mucoromycota</taxon>
        <taxon>Glomeromycotina</taxon>
        <taxon>Glomeromycetes</taxon>
        <taxon>Glomerales</taxon>
        <taxon>Glomeraceae</taxon>
        <taxon>Rhizophagus</taxon>
    </lineage>
</organism>
<sequence>MRVKQLTEDCLKGILEFISDDKNTLYSCLNANRAFCKSVVPILWRNPWIYSSIYYDDTIFWKCIGKTILKCLPKESKEDFYKNGLKLNPSIIEQPLFNYVTYCQSLSDKIIEKLVDNLLDVHDNDHIALNDYKSIIQEKFWELFLSQSYNIKFFKLPTFKIFDRPEAKKCLSNISTLECDTFLPSEYFLEVPKYCRSLKRIEIVMNFNNFNEGIESLILSQNNLQELKFCALQDDKKFKFKNSKTIEFLSNSLKSIEFENRVCLSSQIFSSFTNLTELHINLKNFDYCGLYCLKDIIIPQLEVLDLKNAVGVNFDTYSKLISNTHGFLRIIKIETKSHPPTSNIEIYLQTLITYCPRIEVVPIWLARRQSLDNFDNFLVSSIELKIIQIELKEPNDNTSNRETVLAKPVLELLATRSNPELKKIYLKGRWSFSHVDLQEFFELWKGRRYLTFHFDNEFYSYYIVRICEEYYKQGVINGGTINYTSKV</sequence>
<evidence type="ECO:0000313" key="3">
    <source>
        <dbReference type="Proteomes" id="UP000247702"/>
    </source>
</evidence>
<evidence type="ECO:0008006" key="4">
    <source>
        <dbReference type="Google" id="ProtNLM"/>
    </source>
</evidence>